<name>A0A3N2PLA3_SODAK</name>
<protein>
    <submittedName>
        <fullName evidence="2">Uncharacterized protein</fullName>
    </submittedName>
</protein>
<organism evidence="2 3">
    <name type="scientific">Sodiomyces alkalinus (strain CBS 110278 / VKM F-3762 / F11)</name>
    <name type="common">Alkaliphilic filamentous fungus</name>
    <dbReference type="NCBI Taxonomy" id="1314773"/>
    <lineage>
        <taxon>Eukaryota</taxon>
        <taxon>Fungi</taxon>
        <taxon>Dikarya</taxon>
        <taxon>Ascomycota</taxon>
        <taxon>Pezizomycotina</taxon>
        <taxon>Sordariomycetes</taxon>
        <taxon>Hypocreomycetidae</taxon>
        <taxon>Glomerellales</taxon>
        <taxon>Plectosphaerellaceae</taxon>
        <taxon>Sodiomyces</taxon>
    </lineage>
</organism>
<evidence type="ECO:0000256" key="1">
    <source>
        <dbReference type="SAM" id="Phobius"/>
    </source>
</evidence>
<dbReference type="AlphaFoldDB" id="A0A3N2PLA3"/>
<sequence length="118" mass="13071">MFLVVWSDKFHSFHSLWLQLRSALFHVLSSTGCLCLEDYWKTSITVISGALVDTQDVHASGAGAACLSMTMCPHCSLNTPQSTPLPHDKHLAVIDALFLLPPLFLFCFIFWPCEAGCI</sequence>
<keyword evidence="1" id="KW-0472">Membrane</keyword>
<proteinExistence type="predicted"/>
<dbReference type="Proteomes" id="UP000272025">
    <property type="component" value="Unassembled WGS sequence"/>
</dbReference>
<dbReference type="RefSeq" id="XP_028463109.1">
    <property type="nucleotide sequence ID" value="XM_028615534.1"/>
</dbReference>
<dbReference type="GeneID" id="39584011"/>
<evidence type="ECO:0000313" key="2">
    <source>
        <dbReference type="EMBL" id="ROT35303.1"/>
    </source>
</evidence>
<feature type="transmembrane region" description="Helical" evidence="1">
    <location>
        <begin position="91"/>
        <end position="111"/>
    </location>
</feature>
<keyword evidence="3" id="KW-1185">Reference proteome</keyword>
<gene>
    <name evidence="2" type="ORF">SODALDRAFT_61148</name>
</gene>
<dbReference type="EMBL" id="ML119061">
    <property type="protein sequence ID" value="ROT35303.1"/>
    <property type="molecule type" value="Genomic_DNA"/>
</dbReference>
<accession>A0A3N2PLA3</accession>
<keyword evidence="1" id="KW-0812">Transmembrane</keyword>
<keyword evidence="1" id="KW-1133">Transmembrane helix</keyword>
<evidence type="ECO:0000313" key="3">
    <source>
        <dbReference type="Proteomes" id="UP000272025"/>
    </source>
</evidence>
<reference evidence="2 3" key="1">
    <citation type="journal article" date="2018" name="Mol. Ecol.">
        <title>The obligate alkalophilic soda-lake fungus Sodiomyces alkalinus has shifted to a protein diet.</title>
        <authorList>
            <person name="Grum-Grzhimaylo A.A."/>
            <person name="Falkoski D.L."/>
            <person name="van den Heuvel J."/>
            <person name="Valero-Jimenez C.A."/>
            <person name="Min B."/>
            <person name="Choi I.G."/>
            <person name="Lipzen A."/>
            <person name="Daum C.G."/>
            <person name="Aanen D.K."/>
            <person name="Tsang A."/>
            <person name="Henrissat B."/>
            <person name="Bilanenko E.N."/>
            <person name="de Vries R.P."/>
            <person name="van Kan J.A.L."/>
            <person name="Grigoriev I.V."/>
            <person name="Debets A.J.M."/>
        </authorList>
    </citation>
    <scope>NUCLEOTIDE SEQUENCE [LARGE SCALE GENOMIC DNA]</scope>
    <source>
        <strain evidence="2 3">F11</strain>
    </source>
</reference>